<dbReference type="Proteomes" id="UP000019120">
    <property type="component" value="Segment"/>
</dbReference>
<sequence length="155" mass="17419">MSIWASQDIAGTDDNDNHDGSVVSYISGWSNHYPGRFIGPNVEPHYGFMKDIQAETPASIGTGWIPPWCVPGQDEQDETYGLDIDTHVGPWLRLDLTMRTVSIWSGVEGNWDVYSVCMNESAVRALRDHLTEWLERDKVHPTQPKESSEVSGEEN</sequence>
<organism evidence="1 2">
    <name type="scientific">Mycobacterium phage MichelleMyBell</name>
    <dbReference type="NCBI Taxonomy" id="1445726"/>
    <lineage>
        <taxon>Viruses</taxon>
        <taxon>Duplodnaviria</taxon>
        <taxon>Heunggongvirae</taxon>
        <taxon>Uroviricota</taxon>
        <taxon>Caudoviricetes</taxon>
        <taxon>Nclasvirinae</taxon>
        <taxon>Charlievirus</taxon>
        <taxon>Charlievirus michellemybell</taxon>
    </lineage>
</organism>
<keyword evidence="2" id="KW-1185">Reference proteome</keyword>
<protein>
    <submittedName>
        <fullName evidence="1">Uncharacterized protein</fullName>
    </submittedName>
</protein>
<accession>W0LNT3</accession>
<dbReference type="GeneID" id="18503536"/>
<dbReference type="RefSeq" id="YP_009006653.1">
    <property type="nucleotide sequence ID" value="NC_023572.1"/>
</dbReference>
<gene>
    <name evidence="1" type="primary">52</name>
    <name evidence="1" type="ORF">PBI_MICHELLEMYBELL_52</name>
</gene>
<evidence type="ECO:0000313" key="1">
    <source>
        <dbReference type="EMBL" id="AHG24373.1"/>
    </source>
</evidence>
<reference evidence="1 2" key="1">
    <citation type="submission" date="2013-12" db="EMBL/GenBank/DDBJ databases">
        <authorList>
            <person name="Ahn M."/>
            <person name="Bryant J."/>
            <person name="Carlin L."/>
            <person name="Curry R.E."/>
            <person name="Curtis L."/>
            <person name="Dasilva T."/>
            <person name="Hackel J."/>
            <person name="Hulass C."/>
            <person name="Jeanty D."/>
            <person name="McComb C."/>
            <person name="Morgan Y."/>
            <person name="Schaller J."/>
            <person name="Teti M."/>
            <person name="Van Tongel V."/>
            <person name="Park P.J."/>
            <person name="Washington J.M."/>
            <person name="Bradley K.W."/>
            <person name="Clarke D.Q."/>
            <person name="Lewis M.F."/>
            <person name="Barker L.P."/>
            <person name="Bailey C."/>
            <person name="Asai D.J."/>
            <person name="Garber M.L."/>
            <person name="Bowman C.A."/>
            <person name="Russell D.A."/>
            <person name="Pope W.H."/>
            <person name="Jacobs-Sera D."/>
            <person name="Hendrix R.W."/>
            <person name="Hatfull G.F."/>
        </authorList>
    </citation>
    <scope>NUCLEOTIDE SEQUENCE [LARGE SCALE GENOMIC DNA]</scope>
</reference>
<dbReference type="KEGG" id="vg:18503536"/>
<proteinExistence type="predicted"/>
<dbReference type="EMBL" id="KF986246">
    <property type="protein sequence ID" value="AHG24373.1"/>
    <property type="molecule type" value="Genomic_DNA"/>
</dbReference>
<name>W0LNT3_9CAUD</name>
<evidence type="ECO:0000313" key="2">
    <source>
        <dbReference type="Proteomes" id="UP000019120"/>
    </source>
</evidence>